<feature type="transmembrane region" description="Helical" evidence="8">
    <location>
        <begin position="281"/>
        <end position="297"/>
    </location>
</feature>
<feature type="domain" description="PAS" evidence="9">
    <location>
        <begin position="378"/>
        <end position="449"/>
    </location>
</feature>
<feature type="domain" description="PAC" evidence="10">
    <location>
        <begin position="836"/>
        <end position="888"/>
    </location>
</feature>
<proteinExistence type="predicted"/>
<dbReference type="EC" id="2.7.13.3" evidence="2"/>
<feature type="domain" description="PAC" evidence="10">
    <location>
        <begin position="963"/>
        <end position="1015"/>
    </location>
</feature>
<dbReference type="InterPro" id="IPR000014">
    <property type="entry name" value="PAS"/>
</dbReference>
<organism evidence="11 12">
    <name type="scientific">Prorocentrum cordatum</name>
    <dbReference type="NCBI Taxonomy" id="2364126"/>
    <lineage>
        <taxon>Eukaryota</taxon>
        <taxon>Sar</taxon>
        <taxon>Alveolata</taxon>
        <taxon>Dinophyceae</taxon>
        <taxon>Prorocentrales</taxon>
        <taxon>Prorocentraceae</taxon>
        <taxon>Prorocentrum</taxon>
    </lineage>
</organism>
<keyword evidence="12" id="KW-1185">Reference proteome</keyword>
<feature type="domain" description="PAS" evidence="9">
    <location>
        <begin position="2032"/>
        <end position="2103"/>
    </location>
</feature>
<feature type="domain" description="PAS" evidence="9">
    <location>
        <begin position="1905"/>
        <end position="1976"/>
    </location>
</feature>
<feature type="transmembrane region" description="Helical" evidence="8">
    <location>
        <begin position="79"/>
        <end position="106"/>
    </location>
</feature>
<dbReference type="InterPro" id="IPR001610">
    <property type="entry name" value="PAC"/>
</dbReference>
<feature type="domain" description="PAC" evidence="10">
    <location>
        <begin position="1217"/>
        <end position="1269"/>
    </location>
</feature>
<comment type="catalytic activity">
    <reaction evidence="1">
        <text>ATP + protein L-histidine = ADP + protein N-phospho-L-histidine.</text>
        <dbReference type="EC" id="2.7.13.3"/>
    </reaction>
</comment>
<feature type="domain" description="PAS" evidence="9">
    <location>
        <begin position="762"/>
        <end position="833"/>
    </location>
</feature>
<protein>
    <recommendedName>
        <fullName evidence="2">histidine kinase</fullName>
        <ecNumber evidence="2">2.7.13.3</ecNumber>
    </recommendedName>
</protein>
<dbReference type="Gene3D" id="3.30.450.20">
    <property type="entry name" value="PAS domain"/>
    <property type="match status" value="24"/>
</dbReference>
<keyword evidence="8" id="KW-1133">Transmembrane helix</keyword>
<feature type="domain" description="PAC" evidence="10">
    <location>
        <begin position="1090"/>
        <end position="1142"/>
    </location>
</feature>
<dbReference type="NCBIfam" id="TIGR00229">
    <property type="entry name" value="sensory_box"/>
    <property type="match status" value="22"/>
</dbReference>
<feature type="domain" description="PAS" evidence="9">
    <location>
        <begin position="636"/>
        <end position="706"/>
    </location>
</feature>
<dbReference type="InterPro" id="IPR013767">
    <property type="entry name" value="PAS_fold"/>
</dbReference>
<feature type="domain" description="PAS" evidence="9">
    <location>
        <begin position="2540"/>
        <end position="2611"/>
    </location>
</feature>
<evidence type="ECO:0000313" key="11">
    <source>
        <dbReference type="EMBL" id="CAK0900949.1"/>
    </source>
</evidence>
<feature type="domain" description="PAC" evidence="10">
    <location>
        <begin position="2947"/>
        <end position="2999"/>
    </location>
</feature>
<keyword evidence="5" id="KW-0418">Kinase</keyword>
<feature type="domain" description="PAC" evidence="10">
    <location>
        <begin position="2693"/>
        <end position="2745"/>
    </location>
</feature>
<feature type="domain" description="PAS" evidence="9">
    <location>
        <begin position="1016"/>
        <end position="1087"/>
    </location>
</feature>
<feature type="domain" description="PAC" evidence="10">
    <location>
        <begin position="583"/>
        <end position="635"/>
    </location>
</feature>
<feature type="domain" description="PAC" evidence="10">
    <location>
        <begin position="1598"/>
        <end position="1650"/>
    </location>
</feature>
<feature type="domain" description="PAS" evidence="9">
    <location>
        <begin position="889"/>
        <end position="960"/>
    </location>
</feature>
<dbReference type="InterPro" id="IPR001294">
    <property type="entry name" value="Phytochrome"/>
</dbReference>
<feature type="domain" description="PAC" evidence="10">
    <location>
        <begin position="3201"/>
        <end position="3253"/>
    </location>
</feature>
<feature type="domain" description="PAC" evidence="10">
    <location>
        <begin position="1344"/>
        <end position="1396"/>
    </location>
</feature>
<sequence length="3323" mass="363686">MFRYGKILFFCTMYIVLSGGLINFNKFLVHEGRFPHPMALTAIHMFTSFVLTSIILTAKPSMMPSVDRCRGKLLDLYKHLIPIGFFFAVVLYGSNKAIMYCSVAFLQFMKETNVVFVFLFSAIAGLQTVNRQRLFVIAWVISGSTLCVSGELNFVLAGFVLQAVAQFAECLRAVIAEMILTGSDYKLDSLSYAFFISPVCLVVLIIGNIVTWNSDILPDAAAMWYLLVPNACIAVCLNITIAQVIKETSAVGFMITGIVKDIILVCFSSAVFHDTIQRQQWCAFMLTLSGVFFWSYMKIAPRSGLVTTFEKMLGVGSWPCPGEPLGALEAKKAEDGKTRQIIMNASCVRGPKNEVLCVLGVAQDVTEAKAARAEKCRLAEHYDRFLEAACAPVLALDLEGRVLVWNMPLEEATGHKHREAVGKPLVADLVAEDAREKVQQILDQATRGVEASGFELPLAGRDGRSVVLVMSIVTEKDPEGKATRVVLGGHVKAPVAAAGGEPLAGGGAAAEDLSRLVEFASAPIFAVGMDGCVTEWNGKVAEMTQFSKADAVGKSLVEVFVREEQRSTVRGVVAKAYSGSETAYFDVSLAKKDGTNVDILLNVSPRRDAGGKVTGAVGLGLDISIMKGALTESRLVSEDHSRIIESANAPIFGVDVDGRISVFNRKAADLTRYSKEEAIGRPATDFVAADCIQELQSVLSKAYRGTETADFELVLMTKDSQRIDILLNATPRRDSRGNVTGVVGVGQDITHLRRVVTESKTVADDLSRLIETANAPIFGVDVNGLVTEWNRKAAQLTLFSKEEAVGRNLVNDFIRGDYQKDVQAVLTQACSGSETANFEFPLMTKDNQRIEILLNATPRRDGNGKVTGVVGVGQDITHLQKVLTESKTIADDLSRLIETANAPIFGVDVDGRVTEWNRKAAELTLFTKEETLGRNLVTDFITEDYRKQVQAVLTQACAGSETANFEFPLMTKDNKRIDVLLNATPRRDGYGNVTGVVGVGQDITHLQKVLTESKTIADDLSRLIETANAPIFGVDVDGRVTEWNRKAAELTLFTKEETLGRNLVTDFITEDYRKQVQAVLTQACAGSETANFEFPLMTKDNKRIDVLLNATPRRDGYGNVTGVVGVGQDITHLQKVLTESKTIADDLSRLIETANAPIFGVDVDGRVTEWNRKAAELTLFTKEETLGRKLVEDFITEDYRKQVQAVLTQACAGSETANFEFPLMTKDNKRIDVLLNATPRRDGSGNVTGVVGVGQDITHLQKVLTESKTIADDLSRLIETANAPIFGVDVDGRVTEWNRKAAELTLFSKEETMGRNLVTDFITEDYRKQVQAVLTQACAGSETANFEFPLMTKDNKRIDVLLNATPRRDGYGNVTGVVGVGQDITHLQKVLTESKTIADDLSRLIETANAPIFGVDVDGRVTEWNRKAAELTLFTKEETLGRNLVTDFITEDYRKQVQAVLTQACAGSETANFEFPLMTKDNKRIDVLLNATPRRDGYGNVTGVVGVGQDITHLQKVLTESKTIADDLSRLIETANAPIFGVDVDGRVTEWNRKAAELTLFSKEETLGRNLVTDFITEDYRKDVQAVLTQACAGSETANFEFPLMTKDNKRIDVLLNATPRRDGSGNVTGVVGVGQDITHLQKVLTESKTIADDLSRLIETANAPIFGVDVDGRVTEWNRKAAELTLFSKEETLGRNLVTDFITEEYRKDVQAVLTQACAGSETANFEFPLMTKDNKRIDVLLNATPRRDGSGNVTGVVGVGQDITHLQKVLTESKTIADDLSRLIETANAPIFGVDVDGRVTEWNRKAAELTLFSKEETLGRNLVTDFITEDYRKDVQAVLTQACAGSETANFEFPLMTKDNKRIDVLLNATPRRDGSGNVTGVVGVGQDITHLQKVLTESKTIADDLSRLIETANAPIFGVDVDGRVTEWNRKAAELTLFSKEETLGRNLVTDFITEDYRKDVQAVLTQACAGSETANFEFPLMTKDNKRIDVLLNATPRRDGRGNVTGVVGVGQDITHLQKVLTESKTIADDHSRLIETANAPIFGVDVDGRVTVWNRKAAELTLFSKEETLGRNLVKDFITEDYRKDVQAVLTQACAGSETANFEFPLMTKDNQRIDVLLNATPRRDGSGNVTGVVGVGQDITHLQKVLTESKTIADDLSRLIETANAPIFGVDVDGRVTEWNRKAAELTLFSKEETLGRNLVTDFITEDYRNDVQAVLTQACAGSETANFEFPLMTKDNKRIDVLLNATPRRDGRGNVTGVVGVGQDITHLQKVLTESKTIADDLSRLIETANAPIFGVDVDGRVTEWNRKAAELTLFTKEETLGRKLVEDFITEDYRKQVQAVLTQACAGSETANFEFPLMTKDNKRIDVLLNATPRRDGYGNVTGVVGVGQDITHLQKVLTESKTIADDLSRLIETANAPIFGVDVDGRVTEWNRKAAELTLFSKEETLGRNLVTDFITEDYRKGVQAVLTQACSGSETANFEFPLMTKDNKRIDVLLNATPRRDGYGNVTGVVGVGQDITHLQKVLTESKTIADDLSRLIETANAPIFGVDVDGRVTEWNRKAADLTLFSKEETLGRNLVTDFITEDYRKDVQAVLTQACAGSETANFEFPLMTKDSREMYQIVVLFSLCPKHLKCRALTGPEAALSWLKLGYGDIWSSVPVSGHGAPRARATPTAAQGSGEPPPAAPAAGEQPDSKRIDVLLNATPRRDGNGKVTGVVGVGQDITHLQKVLTESRTIADDLSRLIETANAPIFGVDVNGRVTEWNRKAAELTLFSKEETMGRNLVKDFITEDYRKDVQAVLTQACSGSETANFEFPLMTKDNQRIDVLLNATPRRDGNGNVTGVVGVGQDITHLQKVLTESKTIADDLSRLIETANAPIFGVDVDGRVTEWNRKAAELTLFSKEETLGRFLVKDFITEDYRKDVQAVLTQACAGSETANFEFPLMTKDNKRIDVLLNATPRRDGNGNVTGVVGVGQDITHLQKVLTESKTIADDLSRLIESANAPIFGVDVDGRVTEWNRKAAELTMFPKDYTLGKNLVAEFTTEDYKQSVQLVLTKALSGSETANFEFPLVTRDGNQIEILLNATPRRDAVGTVTGVVGVGQDITQMKNVMTESKTVAEDLSRLIETANAPIFGVDADGRVTEWNRKAAELTMFSQIDAIGENLVSAFITADYREQVQAVLTQALQGSETANFEFPLMTKDGQGIDILLNATPRRDAAGKVTGVVGVGQDITNMRKALIESKTLAEDLSRLIQTANAPIFGVDTAGRVTEWNRKAADLTMFPKEETLGAQLVKDFIGLQGARPGGSDPGRYGQ</sequence>
<dbReference type="Pfam" id="PF03151">
    <property type="entry name" value="TPT"/>
    <property type="match status" value="1"/>
</dbReference>
<feature type="domain" description="PAC" evidence="10">
    <location>
        <begin position="1852"/>
        <end position="1904"/>
    </location>
</feature>
<evidence type="ECO:0000256" key="5">
    <source>
        <dbReference type="ARBA" id="ARBA00022777"/>
    </source>
</evidence>
<dbReference type="Proteomes" id="UP001189429">
    <property type="component" value="Unassembled WGS sequence"/>
</dbReference>
<keyword evidence="8" id="KW-0812">Transmembrane</keyword>
<evidence type="ECO:0000313" key="12">
    <source>
        <dbReference type="Proteomes" id="UP001189429"/>
    </source>
</evidence>
<dbReference type="InterPro" id="IPR052162">
    <property type="entry name" value="Sensor_kinase/Photoreceptor"/>
</dbReference>
<feature type="transmembrane region" description="Helical" evidence="8">
    <location>
        <begin position="222"/>
        <end position="245"/>
    </location>
</feature>
<feature type="domain" description="PAC" evidence="10">
    <location>
        <begin position="2820"/>
        <end position="2872"/>
    </location>
</feature>
<keyword evidence="6" id="KW-0675">Receptor</keyword>
<feature type="domain" description="PAS" evidence="9">
    <location>
        <begin position="2746"/>
        <end position="2817"/>
    </location>
</feature>
<dbReference type="InterPro" id="IPR000700">
    <property type="entry name" value="PAS-assoc_C"/>
</dbReference>
<feature type="domain" description="PAS" evidence="9">
    <location>
        <begin position="1778"/>
        <end position="1849"/>
    </location>
</feature>
<comment type="caution">
    <text evidence="11">The sequence shown here is derived from an EMBL/GenBank/DDBJ whole genome shotgun (WGS) entry which is preliminary data.</text>
</comment>
<feature type="domain" description="PAS" evidence="9">
    <location>
        <begin position="3254"/>
        <end position="3306"/>
    </location>
</feature>
<feature type="domain" description="PAC" evidence="10">
    <location>
        <begin position="2106"/>
        <end position="2158"/>
    </location>
</feature>
<feature type="domain" description="PAC" evidence="10">
    <location>
        <begin position="709"/>
        <end position="761"/>
    </location>
</feature>
<feature type="domain" description="PAC" evidence="10">
    <location>
        <begin position="2233"/>
        <end position="2285"/>
    </location>
</feature>
<feature type="domain" description="PAS" evidence="9">
    <location>
        <begin position="3000"/>
        <end position="3071"/>
    </location>
</feature>
<dbReference type="PANTHER" id="PTHR43304">
    <property type="entry name" value="PHYTOCHROME-LIKE PROTEIN CPH1"/>
    <property type="match status" value="1"/>
</dbReference>
<feature type="domain" description="PAS" evidence="9">
    <location>
        <begin position="2286"/>
        <end position="2357"/>
    </location>
</feature>
<feature type="domain" description="PAS" evidence="9">
    <location>
        <begin position="1270"/>
        <end position="1341"/>
    </location>
</feature>
<dbReference type="InterPro" id="IPR004853">
    <property type="entry name" value="Sugar_P_trans_dom"/>
</dbReference>
<reference evidence="11" key="1">
    <citation type="submission" date="2023-10" db="EMBL/GenBank/DDBJ databases">
        <authorList>
            <person name="Chen Y."/>
            <person name="Shah S."/>
            <person name="Dougan E. K."/>
            <person name="Thang M."/>
            <person name="Chan C."/>
        </authorList>
    </citation>
    <scope>NUCLEOTIDE SEQUENCE [LARGE SCALE GENOMIC DNA]</scope>
</reference>
<evidence type="ECO:0000256" key="4">
    <source>
        <dbReference type="ARBA" id="ARBA00022679"/>
    </source>
</evidence>
<dbReference type="SMART" id="SM00091">
    <property type="entry name" value="PAS"/>
    <property type="match status" value="23"/>
</dbReference>
<evidence type="ECO:0000256" key="7">
    <source>
        <dbReference type="SAM" id="MobiDB-lite"/>
    </source>
</evidence>
<feature type="transmembrane region" description="Helical" evidence="8">
    <location>
        <begin position="37"/>
        <end position="58"/>
    </location>
</feature>
<dbReference type="PRINTS" id="PR01033">
    <property type="entry name" value="PHYTOCHROME"/>
</dbReference>
<evidence type="ECO:0000259" key="10">
    <source>
        <dbReference type="PROSITE" id="PS50113"/>
    </source>
</evidence>
<feature type="domain" description="PAC" evidence="10">
    <location>
        <begin position="2487"/>
        <end position="2539"/>
    </location>
</feature>
<feature type="domain" description="PAS" evidence="9">
    <location>
        <begin position="3127"/>
        <end position="3198"/>
    </location>
</feature>
<feature type="domain" description="PAC" evidence="10">
    <location>
        <begin position="3074"/>
        <end position="3126"/>
    </location>
</feature>
<feature type="domain" description="PAS" evidence="9">
    <location>
        <begin position="1397"/>
        <end position="1468"/>
    </location>
</feature>
<feature type="compositionally biased region" description="Low complexity" evidence="7">
    <location>
        <begin position="2675"/>
        <end position="2689"/>
    </location>
</feature>
<accession>A0ABN9XRG6</accession>
<dbReference type="PANTHER" id="PTHR43304:SF1">
    <property type="entry name" value="PAC DOMAIN-CONTAINING PROTEIN"/>
    <property type="match status" value="1"/>
</dbReference>
<feature type="transmembrane region" description="Helical" evidence="8">
    <location>
        <begin position="136"/>
        <end position="161"/>
    </location>
</feature>
<dbReference type="PROSITE" id="PS50113">
    <property type="entry name" value="PAC"/>
    <property type="match status" value="21"/>
</dbReference>
<feature type="transmembrane region" description="Helical" evidence="8">
    <location>
        <begin position="251"/>
        <end position="272"/>
    </location>
</feature>
<feature type="domain" description="PAS" evidence="9">
    <location>
        <begin position="1651"/>
        <end position="1722"/>
    </location>
</feature>
<evidence type="ECO:0000256" key="6">
    <source>
        <dbReference type="ARBA" id="ARBA00023170"/>
    </source>
</evidence>
<dbReference type="SMART" id="SM00086">
    <property type="entry name" value="PAC"/>
    <property type="match status" value="22"/>
</dbReference>
<dbReference type="PROSITE" id="PS50112">
    <property type="entry name" value="PAS"/>
    <property type="match status" value="23"/>
</dbReference>
<feature type="domain" description="PAS" evidence="9">
    <location>
        <begin position="509"/>
        <end position="580"/>
    </location>
</feature>
<dbReference type="Pfam" id="PF00989">
    <property type="entry name" value="PAS"/>
    <property type="match status" value="23"/>
</dbReference>
<feature type="region of interest" description="Disordered" evidence="7">
    <location>
        <begin position="2672"/>
        <end position="2703"/>
    </location>
</feature>
<evidence type="ECO:0000256" key="8">
    <source>
        <dbReference type="SAM" id="Phobius"/>
    </source>
</evidence>
<feature type="domain" description="PAS" evidence="9">
    <location>
        <begin position="2413"/>
        <end position="2484"/>
    </location>
</feature>
<evidence type="ECO:0000256" key="1">
    <source>
        <dbReference type="ARBA" id="ARBA00000085"/>
    </source>
</evidence>
<feature type="domain" description="PAS" evidence="9">
    <location>
        <begin position="2873"/>
        <end position="2944"/>
    </location>
</feature>
<feature type="transmembrane region" description="Helical" evidence="8">
    <location>
        <begin position="112"/>
        <end position="129"/>
    </location>
</feature>
<evidence type="ECO:0000259" key="9">
    <source>
        <dbReference type="PROSITE" id="PS50112"/>
    </source>
</evidence>
<feature type="domain" description="PAC" evidence="10">
    <location>
        <begin position="1979"/>
        <end position="2031"/>
    </location>
</feature>
<keyword evidence="3" id="KW-0597">Phosphoprotein</keyword>
<feature type="transmembrane region" description="Helical" evidence="8">
    <location>
        <begin position="190"/>
        <end position="210"/>
    </location>
</feature>
<dbReference type="InterPro" id="IPR035965">
    <property type="entry name" value="PAS-like_dom_sf"/>
</dbReference>
<dbReference type="CDD" id="cd00130">
    <property type="entry name" value="PAS"/>
    <property type="match status" value="22"/>
</dbReference>
<feature type="transmembrane region" description="Helical" evidence="8">
    <location>
        <begin position="7"/>
        <end position="25"/>
    </location>
</feature>
<name>A0ABN9XRG6_9DINO</name>
<dbReference type="SUPFAM" id="SSF55785">
    <property type="entry name" value="PYP-like sensor domain (PAS domain)"/>
    <property type="match status" value="23"/>
</dbReference>
<evidence type="ECO:0000256" key="2">
    <source>
        <dbReference type="ARBA" id="ARBA00012438"/>
    </source>
</evidence>
<evidence type="ECO:0000256" key="3">
    <source>
        <dbReference type="ARBA" id="ARBA00022553"/>
    </source>
</evidence>
<feature type="domain" description="PAC" evidence="10">
    <location>
        <begin position="1471"/>
        <end position="1523"/>
    </location>
</feature>
<gene>
    <name evidence="11" type="ORF">PCOR1329_LOCUS78083</name>
</gene>
<feature type="domain" description="PAC" evidence="10">
    <location>
        <begin position="1725"/>
        <end position="1777"/>
    </location>
</feature>
<keyword evidence="8" id="KW-0472">Membrane</keyword>
<keyword evidence="4" id="KW-0808">Transferase</keyword>
<feature type="domain" description="PAC" evidence="10">
    <location>
        <begin position="2360"/>
        <end position="2412"/>
    </location>
</feature>
<feature type="domain" description="PAS" evidence="9">
    <location>
        <begin position="2159"/>
        <end position="2230"/>
    </location>
</feature>
<dbReference type="EMBL" id="CAUYUJ010020859">
    <property type="protein sequence ID" value="CAK0900949.1"/>
    <property type="molecule type" value="Genomic_DNA"/>
</dbReference>
<feature type="domain" description="PAS" evidence="9">
    <location>
        <begin position="1524"/>
        <end position="1595"/>
    </location>
</feature>
<feature type="domain" description="PAS" evidence="9">
    <location>
        <begin position="1143"/>
        <end position="1214"/>
    </location>
</feature>